<keyword evidence="2" id="KW-1185">Reference proteome</keyword>
<protein>
    <submittedName>
        <fullName evidence="1">Uncharacterized protein</fullName>
    </submittedName>
</protein>
<dbReference type="EMBL" id="CM037624">
    <property type="protein sequence ID" value="KAH8011058.1"/>
    <property type="molecule type" value="Genomic_DNA"/>
</dbReference>
<reference evidence="1" key="1">
    <citation type="submission" date="2021-08" db="EMBL/GenBank/DDBJ databases">
        <title>The first chromosome-level gecko genome reveals the dynamic sex chromosomes of Neotropical dwarf geckos (Sphaerodactylidae: Sphaerodactylus).</title>
        <authorList>
            <person name="Pinto B.J."/>
            <person name="Keating S.E."/>
            <person name="Gamble T."/>
        </authorList>
    </citation>
    <scope>NUCLEOTIDE SEQUENCE</scope>
    <source>
        <strain evidence="1">TG3544</strain>
    </source>
</reference>
<dbReference type="Proteomes" id="UP000827872">
    <property type="component" value="Linkage Group LG11"/>
</dbReference>
<proteinExistence type="predicted"/>
<organism evidence="1 2">
    <name type="scientific">Sphaerodactylus townsendi</name>
    <dbReference type="NCBI Taxonomy" id="933632"/>
    <lineage>
        <taxon>Eukaryota</taxon>
        <taxon>Metazoa</taxon>
        <taxon>Chordata</taxon>
        <taxon>Craniata</taxon>
        <taxon>Vertebrata</taxon>
        <taxon>Euteleostomi</taxon>
        <taxon>Lepidosauria</taxon>
        <taxon>Squamata</taxon>
        <taxon>Bifurcata</taxon>
        <taxon>Gekkota</taxon>
        <taxon>Sphaerodactylidae</taxon>
        <taxon>Sphaerodactylus</taxon>
    </lineage>
</organism>
<accession>A0ACB8FV39</accession>
<comment type="caution">
    <text evidence="1">The sequence shown here is derived from an EMBL/GenBank/DDBJ whole genome shotgun (WGS) entry which is preliminary data.</text>
</comment>
<evidence type="ECO:0000313" key="1">
    <source>
        <dbReference type="EMBL" id="KAH8011058.1"/>
    </source>
</evidence>
<name>A0ACB8FV39_9SAUR</name>
<sequence length="71" mass="7922">MSNVDCEELLVPASVLKSKCFKMAEFESVAASVKQLKTKPTDDELKELYGLYKQSTVGDVNIACQSRHKQI</sequence>
<gene>
    <name evidence="1" type="ORF">K3G42_018032</name>
</gene>
<evidence type="ECO:0000313" key="2">
    <source>
        <dbReference type="Proteomes" id="UP000827872"/>
    </source>
</evidence>